<protein>
    <submittedName>
        <fullName evidence="2">Uncharacterized protein</fullName>
    </submittedName>
</protein>
<accession>A5DMK9</accession>
<name>A5DMK9_PICGU</name>
<gene>
    <name evidence="2" type="ORF">PGUG_04510</name>
</gene>
<dbReference type="RefSeq" id="XP_001483781.2">
    <property type="nucleotide sequence ID" value="XM_001483731.1"/>
</dbReference>
<feature type="region of interest" description="Disordered" evidence="1">
    <location>
        <begin position="164"/>
        <end position="198"/>
    </location>
</feature>
<dbReference type="OrthoDB" id="10356945at2759"/>
<evidence type="ECO:0000256" key="1">
    <source>
        <dbReference type="SAM" id="MobiDB-lite"/>
    </source>
</evidence>
<dbReference type="EMBL" id="CH408159">
    <property type="protein sequence ID" value="EDK40412.2"/>
    <property type="molecule type" value="Genomic_DNA"/>
</dbReference>
<keyword evidence="3" id="KW-1185">Reference proteome</keyword>
<feature type="region of interest" description="Disordered" evidence="1">
    <location>
        <begin position="34"/>
        <end position="65"/>
    </location>
</feature>
<dbReference type="InParanoid" id="A5DMK9"/>
<organism evidence="2 3">
    <name type="scientific">Meyerozyma guilliermondii (strain ATCC 6260 / CBS 566 / DSM 6381 / JCM 1539 / NBRC 10279 / NRRL Y-324)</name>
    <name type="common">Yeast</name>
    <name type="synonym">Candida guilliermondii</name>
    <dbReference type="NCBI Taxonomy" id="294746"/>
    <lineage>
        <taxon>Eukaryota</taxon>
        <taxon>Fungi</taxon>
        <taxon>Dikarya</taxon>
        <taxon>Ascomycota</taxon>
        <taxon>Saccharomycotina</taxon>
        <taxon>Pichiomycetes</taxon>
        <taxon>Debaryomycetaceae</taxon>
        <taxon>Meyerozyma</taxon>
    </lineage>
</organism>
<sequence>MRKPPLDPFEQYEHDREVNLQRMRREKRLNVVRKSSKFTPVTPRTKRPRRIPLADKTNETNSNPDVETNVKKAIMNFHRSSKRAQQPENSVSLLDLVKQSRSKFKVSKERLPTFRSYDEISRALTSHTPTNKLSSQLKKMFQDYVGWFADNRFEFVLSQPPPAIDLEGTTSNTSDHQKPLDLENHSKKLQSPNPPSLLQSLRKKRYEPKHLSKQPKSLPTATHRLESFNNIGQFLISATVCHLESSHTNTVLLAAPSSTIDLQVGVLVALPRYPDSSVMLSESIVDFYTTWHVYSK</sequence>
<proteinExistence type="predicted"/>
<dbReference type="OMA" id="TVCHLES"/>
<evidence type="ECO:0000313" key="2">
    <source>
        <dbReference type="EMBL" id="EDK40412.2"/>
    </source>
</evidence>
<dbReference type="VEuPathDB" id="FungiDB:PGUG_04510"/>
<evidence type="ECO:0000313" key="3">
    <source>
        <dbReference type="Proteomes" id="UP000001997"/>
    </source>
</evidence>
<dbReference type="Proteomes" id="UP000001997">
    <property type="component" value="Unassembled WGS sequence"/>
</dbReference>
<dbReference type="KEGG" id="pgu:PGUG_04510"/>
<dbReference type="AlphaFoldDB" id="A5DMK9"/>
<feature type="compositionally biased region" description="Basic and acidic residues" evidence="1">
    <location>
        <begin position="175"/>
        <end position="186"/>
    </location>
</feature>
<dbReference type="GeneID" id="5125141"/>
<reference evidence="2 3" key="1">
    <citation type="journal article" date="2009" name="Nature">
        <title>Evolution of pathogenicity and sexual reproduction in eight Candida genomes.</title>
        <authorList>
            <person name="Butler G."/>
            <person name="Rasmussen M.D."/>
            <person name="Lin M.F."/>
            <person name="Santos M.A."/>
            <person name="Sakthikumar S."/>
            <person name="Munro C.A."/>
            <person name="Rheinbay E."/>
            <person name="Grabherr M."/>
            <person name="Forche A."/>
            <person name="Reedy J.L."/>
            <person name="Agrafioti I."/>
            <person name="Arnaud M.B."/>
            <person name="Bates S."/>
            <person name="Brown A.J."/>
            <person name="Brunke S."/>
            <person name="Costanzo M.C."/>
            <person name="Fitzpatrick D.A."/>
            <person name="de Groot P.W."/>
            <person name="Harris D."/>
            <person name="Hoyer L.L."/>
            <person name="Hube B."/>
            <person name="Klis F.M."/>
            <person name="Kodira C."/>
            <person name="Lennard N."/>
            <person name="Logue M.E."/>
            <person name="Martin R."/>
            <person name="Neiman A.M."/>
            <person name="Nikolaou E."/>
            <person name="Quail M.A."/>
            <person name="Quinn J."/>
            <person name="Santos M.C."/>
            <person name="Schmitzberger F.F."/>
            <person name="Sherlock G."/>
            <person name="Shah P."/>
            <person name="Silverstein K.A."/>
            <person name="Skrzypek M.S."/>
            <person name="Soll D."/>
            <person name="Staggs R."/>
            <person name="Stansfield I."/>
            <person name="Stumpf M.P."/>
            <person name="Sudbery P.E."/>
            <person name="Srikantha T."/>
            <person name="Zeng Q."/>
            <person name="Berman J."/>
            <person name="Berriman M."/>
            <person name="Heitman J."/>
            <person name="Gow N.A."/>
            <person name="Lorenz M.C."/>
            <person name="Birren B.W."/>
            <person name="Kellis M."/>
            <person name="Cuomo C.A."/>
        </authorList>
    </citation>
    <scope>NUCLEOTIDE SEQUENCE [LARGE SCALE GENOMIC DNA]</scope>
    <source>
        <strain evidence="3">ATCC 6260 / CBS 566 / DSM 6381 / JCM 1539 / NBRC 10279 / NRRL Y-324</strain>
    </source>
</reference>
<dbReference type="HOGENOM" id="CLU_940444_0_0_1"/>